<keyword evidence="2" id="KW-1185">Reference proteome</keyword>
<comment type="caution">
    <text evidence="1">The sequence shown here is derived from an EMBL/GenBank/DDBJ whole genome shotgun (WGS) entry which is preliminary data.</text>
</comment>
<dbReference type="RefSeq" id="XP_058331084.1">
    <property type="nucleotide sequence ID" value="XM_058475344.1"/>
</dbReference>
<gene>
    <name evidence="1" type="ORF">N7468_006048</name>
</gene>
<dbReference type="GeneID" id="83202647"/>
<dbReference type="EMBL" id="JAPQKS010000004">
    <property type="protein sequence ID" value="KAJ5233092.1"/>
    <property type="molecule type" value="Genomic_DNA"/>
</dbReference>
<evidence type="ECO:0000313" key="2">
    <source>
        <dbReference type="Proteomes" id="UP001150941"/>
    </source>
</evidence>
<accession>A0A9W9TNT6</accession>
<reference evidence="1" key="1">
    <citation type="submission" date="2022-11" db="EMBL/GenBank/DDBJ databases">
        <authorList>
            <person name="Petersen C."/>
        </authorList>
    </citation>
    <scope>NUCLEOTIDE SEQUENCE</scope>
    <source>
        <strain evidence="1">IBT 19713</strain>
    </source>
</reference>
<organism evidence="1 2">
    <name type="scientific">Penicillium chermesinum</name>
    <dbReference type="NCBI Taxonomy" id="63820"/>
    <lineage>
        <taxon>Eukaryota</taxon>
        <taxon>Fungi</taxon>
        <taxon>Dikarya</taxon>
        <taxon>Ascomycota</taxon>
        <taxon>Pezizomycotina</taxon>
        <taxon>Eurotiomycetes</taxon>
        <taxon>Eurotiomycetidae</taxon>
        <taxon>Eurotiales</taxon>
        <taxon>Aspergillaceae</taxon>
        <taxon>Penicillium</taxon>
    </lineage>
</organism>
<sequence>MEDCYGAKRAGGGYARRRSGGDLQETSCKAITDHVVTTQPGDDVQSQALISIQGSLRSNSSRNESTEQAWGVSELRILIRLS</sequence>
<evidence type="ECO:0000313" key="1">
    <source>
        <dbReference type="EMBL" id="KAJ5233092.1"/>
    </source>
</evidence>
<proteinExistence type="predicted"/>
<dbReference type="AlphaFoldDB" id="A0A9W9TNT6"/>
<reference evidence="1" key="2">
    <citation type="journal article" date="2023" name="IMA Fungus">
        <title>Comparative genomic study of the Penicillium genus elucidates a diverse pangenome and 15 lateral gene transfer events.</title>
        <authorList>
            <person name="Petersen C."/>
            <person name="Sorensen T."/>
            <person name="Nielsen M.R."/>
            <person name="Sondergaard T.E."/>
            <person name="Sorensen J.L."/>
            <person name="Fitzpatrick D.A."/>
            <person name="Frisvad J.C."/>
            <person name="Nielsen K.L."/>
        </authorList>
    </citation>
    <scope>NUCLEOTIDE SEQUENCE</scope>
    <source>
        <strain evidence="1">IBT 19713</strain>
    </source>
</reference>
<protein>
    <submittedName>
        <fullName evidence="1">Uncharacterized protein</fullName>
    </submittedName>
</protein>
<dbReference type="Proteomes" id="UP001150941">
    <property type="component" value="Unassembled WGS sequence"/>
</dbReference>
<name>A0A9W9TNT6_9EURO</name>